<evidence type="ECO:0000256" key="2">
    <source>
        <dbReference type="ARBA" id="ARBA00008892"/>
    </source>
</evidence>
<protein>
    <recommendedName>
        <fullName evidence="12">ATP synthase complex subunit 8</fullName>
    </recommendedName>
</protein>
<dbReference type="Pfam" id="PF00895">
    <property type="entry name" value="ATP-synt_8"/>
    <property type="match status" value="1"/>
</dbReference>
<comment type="subunit">
    <text evidence="3">F-type ATPases have 2 components, CF(1) - the catalytic core - and CF(0) - the membrane proton channel.</text>
</comment>
<keyword evidence="7 12" id="KW-0375">Hydrogen ion transport</keyword>
<gene>
    <name evidence="14" type="primary">ATP8</name>
</gene>
<feature type="transmembrane region" description="Helical" evidence="13">
    <location>
        <begin position="6"/>
        <end position="30"/>
    </location>
</feature>
<reference evidence="14" key="1">
    <citation type="submission" date="2014-09" db="EMBL/GenBank/DDBJ databases">
        <title>Mitogenomics of the Coleoptera under dense taxon sampling.</title>
        <authorList>
            <person name="Timmermans M.J.T.N."/>
            <person name="Lim J."/>
            <person name="Dodsworth S."/>
            <person name="Haran J."/>
            <person name="Ahrens D."/>
            <person name="Bocak L."/>
            <person name="London A."/>
            <person name="Culverwell L."/>
            <person name="Vogler A.P."/>
        </authorList>
    </citation>
    <scope>NUCLEOTIDE SEQUENCE</scope>
</reference>
<dbReference type="EMBL" id="KM586245">
    <property type="protein sequence ID" value="AJG02518.1"/>
    <property type="molecule type" value="Genomic_DNA"/>
</dbReference>
<dbReference type="GO" id="GO:0015078">
    <property type="term" value="F:proton transmembrane transporter activity"/>
    <property type="evidence" value="ECO:0007669"/>
    <property type="project" value="InterPro"/>
</dbReference>
<keyword evidence="8 13" id="KW-1133">Transmembrane helix</keyword>
<evidence type="ECO:0000313" key="14">
    <source>
        <dbReference type="EMBL" id="AJG02518.1"/>
    </source>
</evidence>
<organism evidence="14">
    <name type="scientific">Euplectus karstenii</name>
    <dbReference type="NCBI Taxonomy" id="878009"/>
    <lineage>
        <taxon>Eukaryota</taxon>
        <taxon>Metazoa</taxon>
        <taxon>Ecdysozoa</taxon>
        <taxon>Arthropoda</taxon>
        <taxon>Hexapoda</taxon>
        <taxon>Insecta</taxon>
        <taxon>Pterygota</taxon>
        <taxon>Neoptera</taxon>
        <taxon>Endopterygota</taxon>
        <taxon>Coleoptera</taxon>
        <taxon>Polyphaga</taxon>
        <taxon>Staphyliniformia</taxon>
        <taxon>Staphylinidae</taxon>
        <taxon>Omaliinae group</taxon>
        <taxon>Pselaphinae</taxon>
        <taxon>Euplectus</taxon>
    </lineage>
</organism>
<evidence type="ECO:0000256" key="9">
    <source>
        <dbReference type="ARBA" id="ARBA00023065"/>
    </source>
</evidence>
<dbReference type="GO" id="GO:0045259">
    <property type="term" value="C:proton-transporting ATP synthase complex"/>
    <property type="evidence" value="ECO:0007669"/>
    <property type="project" value="UniProtKB-KW"/>
</dbReference>
<accession>A0A0M3LRH6</accession>
<evidence type="ECO:0000256" key="7">
    <source>
        <dbReference type="ARBA" id="ARBA00022781"/>
    </source>
</evidence>
<evidence type="ECO:0000256" key="3">
    <source>
        <dbReference type="ARBA" id="ARBA00011291"/>
    </source>
</evidence>
<evidence type="ECO:0000256" key="12">
    <source>
        <dbReference type="RuleBase" id="RU003661"/>
    </source>
</evidence>
<keyword evidence="4 12" id="KW-0813">Transport</keyword>
<proteinExistence type="inferred from homology"/>
<evidence type="ECO:0000256" key="1">
    <source>
        <dbReference type="ARBA" id="ARBA00004304"/>
    </source>
</evidence>
<comment type="similarity">
    <text evidence="2 12">Belongs to the ATPase protein 8 family.</text>
</comment>
<evidence type="ECO:0000256" key="11">
    <source>
        <dbReference type="ARBA" id="ARBA00023136"/>
    </source>
</evidence>
<keyword evidence="6 12" id="KW-0812">Transmembrane</keyword>
<evidence type="ECO:0000256" key="10">
    <source>
        <dbReference type="ARBA" id="ARBA00023128"/>
    </source>
</evidence>
<sequence>MPQMAPMNWIFLYFLFTIIFIMMNFINYYYTMYTPTNKISFMKKYNFNWKW</sequence>
<keyword evidence="5 12" id="KW-0138">CF(0)</keyword>
<evidence type="ECO:0000256" key="5">
    <source>
        <dbReference type="ARBA" id="ARBA00022547"/>
    </source>
</evidence>
<evidence type="ECO:0000256" key="4">
    <source>
        <dbReference type="ARBA" id="ARBA00022448"/>
    </source>
</evidence>
<comment type="subcellular location">
    <subcellularLocation>
        <location evidence="1 12">Mitochondrion membrane</location>
        <topology evidence="1 12">Single-pass membrane protein</topology>
    </subcellularLocation>
</comment>
<keyword evidence="9 12" id="KW-0406">Ion transport</keyword>
<name>A0A0M3LRH6_9COLE</name>
<dbReference type="AlphaFoldDB" id="A0A0M3LRH6"/>
<evidence type="ECO:0000256" key="13">
    <source>
        <dbReference type="SAM" id="Phobius"/>
    </source>
</evidence>
<keyword evidence="10 12" id="KW-0496">Mitochondrion</keyword>
<dbReference type="InterPro" id="IPR001421">
    <property type="entry name" value="ATP8_metazoa"/>
</dbReference>
<evidence type="ECO:0000256" key="6">
    <source>
        <dbReference type="ARBA" id="ARBA00022692"/>
    </source>
</evidence>
<dbReference type="GO" id="GO:0015986">
    <property type="term" value="P:proton motive force-driven ATP synthesis"/>
    <property type="evidence" value="ECO:0007669"/>
    <property type="project" value="InterPro"/>
</dbReference>
<evidence type="ECO:0000256" key="8">
    <source>
        <dbReference type="ARBA" id="ARBA00022989"/>
    </source>
</evidence>
<geneLocation type="mitochondrion" evidence="14"/>
<keyword evidence="11 13" id="KW-0472">Membrane</keyword>
<dbReference type="GO" id="GO:0031966">
    <property type="term" value="C:mitochondrial membrane"/>
    <property type="evidence" value="ECO:0007669"/>
    <property type="project" value="UniProtKB-SubCell"/>
</dbReference>